<dbReference type="InterPro" id="IPR052925">
    <property type="entry name" value="Phage_Integrase-like_Recomb"/>
</dbReference>
<dbReference type="InterPro" id="IPR013762">
    <property type="entry name" value="Integrase-like_cat_sf"/>
</dbReference>
<keyword evidence="3" id="KW-1185">Reference proteome</keyword>
<dbReference type="EMBL" id="KL495604">
    <property type="protein sequence ID" value="KFO12727.1"/>
    <property type="molecule type" value="Genomic_DNA"/>
</dbReference>
<dbReference type="SUPFAM" id="SSF56349">
    <property type="entry name" value="DNA breaking-rejoining enzymes"/>
    <property type="match status" value="1"/>
</dbReference>
<evidence type="ECO:0000313" key="3">
    <source>
        <dbReference type="Proteomes" id="UP000053309"/>
    </source>
</evidence>
<dbReference type="GO" id="GO:0006310">
    <property type="term" value="P:DNA recombination"/>
    <property type="evidence" value="ECO:0007669"/>
    <property type="project" value="UniProtKB-KW"/>
</dbReference>
<sequence length="197" mass="22324">YMEGLSFISRMVDHSDPLQDPVICNMISRLKCRTGPSNDKYTPVTIEVLRSLLGTLESVCCSPYECILFRAMFTVAFFGALHIEEMVTNHQNIVQPDLLHLSDLQLTERSANLCLHTSHMGQERYLIQLRLSKEIWVCPVEALRIYVAARPQGEGPLFVHSDSMAVTKREFLTVFRRALGLAGLPPNQYGVHSFWLG</sequence>
<reference evidence="2 3" key="1">
    <citation type="submission" date="2014-04" db="EMBL/GenBank/DDBJ databases">
        <title>Genome evolution of avian class.</title>
        <authorList>
            <person name="Zhang G."/>
            <person name="Li C."/>
        </authorList>
    </citation>
    <scope>NUCLEOTIDE SEQUENCE [LARGE SCALE GENOMIC DNA]</scope>
    <source>
        <strain evidence="2">BGI_N312</strain>
    </source>
</reference>
<evidence type="ECO:0000313" key="2">
    <source>
        <dbReference type="EMBL" id="KFO12727.1"/>
    </source>
</evidence>
<proteinExistence type="predicted"/>
<organism evidence="2 3">
    <name type="scientific">Balearica regulorum gibbericeps</name>
    <name type="common">East African grey crowned-crane</name>
    <dbReference type="NCBI Taxonomy" id="100784"/>
    <lineage>
        <taxon>Eukaryota</taxon>
        <taxon>Metazoa</taxon>
        <taxon>Chordata</taxon>
        <taxon>Craniata</taxon>
        <taxon>Vertebrata</taxon>
        <taxon>Euteleostomi</taxon>
        <taxon>Archelosauria</taxon>
        <taxon>Archosauria</taxon>
        <taxon>Dinosauria</taxon>
        <taxon>Saurischia</taxon>
        <taxon>Theropoda</taxon>
        <taxon>Coelurosauria</taxon>
        <taxon>Aves</taxon>
        <taxon>Neognathae</taxon>
        <taxon>Neoaves</taxon>
        <taxon>Gruiformes</taxon>
        <taxon>Gruidae</taxon>
        <taxon>Balearica</taxon>
    </lineage>
</organism>
<dbReference type="AlphaFoldDB" id="A0A087VJD5"/>
<gene>
    <name evidence="2" type="ORF">N312_10016</name>
</gene>
<dbReference type="Proteomes" id="UP000053309">
    <property type="component" value="Unassembled WGS sequence"/>
</dbReference>
<dbReference type="GO" id="GO:0015074">
    <property type="term" value="P:DNA integration"/>
    <property type="evidence" value="ECO:0007669"/>
    <property type="project" value="InterPro"/>
</dbReference>
<dbReference type="Gene3D" id="1.10.443.10">
    <property type="entry name" value="Intergrase catalytic core"/>
    <property type="match status" value="1"/>
</dbReference>
<name>A0A087VJD5_BALRE</name>
<evidence type="ECO:0000256" key="1">
    <source>
        <dbReference type="ARBA" id="ARBA00023172"/>
    </source>
</evidence>
<feature type="non-terminal residue" evidence="2">
    <location>
        <position position="197"/>
    </location>
</feature>
<protein>
    <submittedName>
        <fullName evidence="2">Uncharacterized protein</fullName>
    </submittedName>
</protein>
<accession>A0A087VJD5</accession>
<dbReference type="GO" id="GO:0003677">
    <property type="term" value="F:DNA binding"/>
    <property type="evidence" value="ECO:0007669"/>
    <property type="project" value="InterPro"/>
</dbReference>
<dbReference type="InterPro" id="IPR011010">
    <property type="entry name" value="DNA_brk_join_enz"/>
</dbReference>
<dbReference type="PANTHER" id="PTHR34605">
    <property type="entry name" value="PHAGE_INTEGRASE DOMAIN-CONTAINING PROTEIN"/>
    <property type="match status" value="1"/>
</dbReference>
<feature type="non-terminal residue" evidence="2">
    <location>
        <position position="1"/>
    </location>
</feature>
<keyword evidence="1" id="KW-0233">DNA recombination</keyword>
<dbReference type="PANTHER" id="PTHR34605:SF3">
    <property type="entry name" value="P CELL-TYPE AGGLUTINATION PROTEIN MAP4-LIKE-RELATED"/>
    <property type="match status" value="1"/>
</dbReference>